<organism evidence="2">
    <name type="scientific">Ganoderma boninense</name>
    <dbReference type="NCBI Taxonomy" id="34458"/>
    <lineage>
        <taxon>Eukaryota</taxon>
        <taxon>Fungi</taxon>
        <taxon>Dikarya</taxon>
        <taxon>Basidiomycota</taxon>
        <taxon>Agaricomycotina</taxon>
        <taxon>Agaricomycetes</taxon>
        <taxon>Polyporales</taxon>
        <taxon>Polyporaceae</taxon>
        <taxon>Ganoderma</taxon>
    </lineage>
</organism>
<feature type="region of interest" description="Disordered" evidence="1">
    <location>
        <begin position="223"/>
        <end position="299"/>
    </location>
</feature>
<feature type="compositionally biased region" description="Basic and acidic residues" evidence="1">
    <location>
        <begin position="49"/>
        <end position="68"/>
    </location>
</feature>
<proteinExistence type="predicted"/>
<reference evidence="2" key="1">
    <citation type="submission" date="2019-10" db="EMBL/GenBank/DDBJ databases">
        <authorList>
            <person name="Nor Muhammad N."/>
        </authorList>
    </citation>
    <scope>NUCLEOTIDE SEQUENCE</scope>
</reference>
<feature type="compositionally biased region" description="Acidic residues" evidence="1">
    <location>
        <begin position="232"/>
        <end position="244"/>
    </location>
</feature>
<protein>
    <submittedName>
        <fullName evidence="2">Uncharacterized protein</fullName>
    </submittedName>
</protein>
<evidence type="ECO:0000256" key="1">
    <source>
        <dbReference type="SAM" id="MobiDB-lite"/>
    </source>
</evidence>
<feature type="compositionally biased region" description="Basic and acidic residues" evidence="1">
    <location>
        <begin position="27"/>
        <end position="36"/>
    </location>
</feature>
<feature type="region of interest" description="Disordered" evidence="1">
    <location>
        <begin position="1"/>
        <end position="150"/>
    </location>
</feature>
<name>A0A5K1JYY1_9APHY</name>
<feature type="compositionally biased region" description="Low complexity" evidence="1">
    <location>
        <begin position="128"/>
        <end position="138"/>
    </location>
</feature>
<dbReference type="EMBL" id="LR726217">
    <property type="protein sequence ID" value="VWO97248.1"/>
    <property type="molecule type" value="Genomic_DNA"/>
</dbReference>
<sequence>MGRNVARQIQPAVRRQTTGDADASASNERRDTERITARTVAKAKRRLRTKPEKRPARAKGAAEEKHTEAAVPFEQIVVGEREGEPNYKKPGQSSSQDENRNTNTGDDAPSEHPSPVADARAVQNPRDAQAQAQAQAQAEAPPFVPEPLPRGAHRPYVPRLEEVLFGLDGICVYDAQMQAQVDDIGRLIMVLRHKEAEVAQKVRDVQRTRIVVEKLYTSRVKLDPSLIGQGDSEGEGESGGEEREEERPEGGADDHDQPPQVARSKAVTNGKRRAVDPTAGPPEVEGDKTKSKAGAIAVGATWRRSQTELHLPLCG</sequence>
<dbReference type="AlphaFoldDB" id="A0A5K1JYY1"/>
<evidence type="ECO:0000313" key="2">
    <source>
        <dbReference type="EMBL" id="VWO97248.1"/>
    </source>
</evidence>
<gene>
    <name evidence="2" type="primary">I1RI73</name>
</gene>
<accession>A0A5K1JYY1</accession>
<feature type="compositionally biased region" description="Basic and acidic residues" evidence="1">
    <location>
        <begin position="245"/>
        <end position="257"/>
    </location>
</feature>
<feature type="compositionally biased region" description="Polar residues" evidence="1">
    <location>
        <begin position="91"/>
        <end position="105"/>
    </location>
</feature>